<dbReference type="InterPro" id="IPR018910">
    <property type="entry name" value="LpqB_C"/>
</dbReference>
<dbReference type="EMBL" id="BSTI01000002">
    <property type="protein sequence ID" value="GLY64487.1"/>
    <property type="molecule type" value="Genomic_DNA"/>
</dbReference>
<protein>
    <submittedName>
        <fullName evidence="4">Lipoprotein</fullName>
    </submittedName>
</protein>
<name>A0A9W6QYP9_9PSEU</name>
<dbReference type="InterPro" id="IPR019606">
    <property type="entry name" value="GerMN"/>
</dbReference>
<dbReference type="Pfam" id="PF10646">
    <property type="entry name" value="Germane"/>
    <property type="match status" value="1"/>
</dbReference>
<keyword evidence="2" id="KW-0732">Signal</keyword>
<dbReference type="AlphaFoldDB" id="A0A9W6QYP9"/>
<comment type="caution">
    <text evidence="4">The sequence shown here is derived from an EMBL/GenBank/DDBJ whole genome shotgun (WGS) entry which is preliminary data.</text>
</comment>
<evidence type="ECO:0000256" key="1">
    <source>
        <dbReference type="SAM" id="MobiDB-lite"/>
    </source>
</evidence>
<reference evidence="4" key="1">
    <citation type="submission" date="2023-03" db="EMBL/GenBank/DDBJ databases">
        <title>Amycolatopsis taiwanensis NBRC 103393.</title>
        <authorList>
            <person name="Ichikawa N."/>
            <person name="Sato H."/>
            <person name="Tonouchi N."/>
        </authorList>
    </citation>
    <scope>NUCLEOTIDE SEQUENCE</scope>
    <source>
        <strain evidence="4">NBRC 103393</strain>
    </source>
</reference>
<dbReference type="SMART" id="SM00909">
    <property type="entry name" value="Germane"/>
    <property type="match status" value="1"/>
</dbReference>
<feature type="region of interest" description="Disordered" evidence="1">
    <location>
        <begin position="393"/>
        <end position="412"/>
    </location>
</feature>
<keyword evidence="5" id="KW-1185">Reference proteome</keyword>
<dbReference type="Proteomes" id="UP001165136">
    <property type="component" value="Unassembled WGS sequence"/>
</dbReference>
<gene>
    <name evidence="4" type="ORF">Atai01_11060</name>
</gene>
<organism evidence="4 5">
    <name type="scientific">Amycolatopsis taiwanensis</name>
    <dbReference type="NCBI Taxonomy" id="342230"/>
    <lineage>
        <taxon>Bacteria</taxon>
        <taxon>Bacillati</taxon>
        <taxon>Actinomycetota</taxon>
        <taxon>Actinomycetes</taxon>
        <taxon>Pseudonocardiales</taxon>
        <taxon>Pseudonocardiaceae</taxon>
        <taxon>Amycolatopsis</taxon>
    </lineage>
</organism>
<evidence type="ECO:0000256" key="2">
    <source>
        <dbReference type="SAM" id="SignalP"/>
    </source>
</evidence>
<sequence>MRRVTRDAMLRGVAGAALAMAAVVTAGCATVVEESQPVAVPRGELGQTTNPDLQKPEKDIDALTVVRDFVHASAAPLSNNGAARLYLTEGADKNWHPDNIMNIIDDQFNTVYAPETQTDPNQVEVVIHGQTVGTLNSDSAFIASKGSYNQSVTVQKQPDGQWRIVNPPPKMVLAYSDFTMNYVRVPVYFFAADSNTVVPDLRYVAGVPQSGLADRVVRLLLDGPSDQLRGAVRNALPEGANADGPVTATGDGALVVPLTGVSGQPPDIKRLIAAQIVLSLQTVTPNRLRLLSDGSPLVDGQSEWLPSDLPSYTGMASPSADQPGLMVVNDRIRSLGDGEPIAGPAGQGVYHVKSAAQSLDGRQLAIVEQDGNRERLRIGAFGRDALTVETSTDPLAGSTMTRPTWRPTASTDSTGEVWTVVGGVNVVRVLRTSDLGWVPQAVNAGDVVANGSITVLRLSRDGARVAMVVNGQLMVASVVRSQDAVQLRGSRILPVGSDAQAVDVDWLSQDSLVVATQSSSQPVVKVPVDGLRVDPFNSSNLTPRVSSITAAPGRPIVVADSGGLWTASDLGEVWRPQAHTFPGADPFYPG</sequence>
<dbReference type="InterPro" id="IPR059026">
    <property type="entry name" value="LpqB_N"/>
</dbReference>
<proteinExistence type="predicted"/>
<evidence type="ECO:0000259" key="3">
    <source>
        <dbReference type="SMART" id="SM00909"/>
    </source>
</evidence>
<accession>A0A9W6QYP9</accession>
<feature type="signal peptide" evidence="2">
    <location>
        <begin position="1"/>
        <end position="21"/>
    </location>
</feature>
<dbReference type="Pfam" id="PF25976">
    <property type="entry name" value="LpqB_N"/>
    <property type="match status" value="1"/>
</dbReference>
<dbReference type="Pfam" id="PF10647">
    <property type="entry name" value="Gmad1"/>
    <property type="match status" value="1"/>
</dbReference>
<feature type="domain" description="GerMN" evidence="3">
    <location>
        <begin position="213"/>
        <end position="301"/>
    </location>
</feature>
<dbReference type="PROSITE" id="PS51257">
    <property type="entry name" value="PROKAR_LIPOPROTEIN"/>
    <property type="match status" value="1"/>
</dbReference>
<evidence type="ECO:0000313" key="5">
    <source>
        <dbReference type="Proteomes" id="UP001165136"/>
    </source>
</evidence>
<feature type="chain" id="PRO_5040890033" evidence="2">
    <location>
        <begin position="22"/>
        <end position="590"/>
    </location>
</feature>
<keyword evidence="4" id="KW-0449">Lipoprotein</keyword>
<evidence type="ECO:0000313" key="4">
    <source>
        <dbReference type="EMBL" id="GLY64487.1"/>
    </source>
</evidence>